<dbReference type="PROSITE" id="PS00018">
    <property type="entry name" value="EF_HAND_1"/>
    <property type="match status" value="1"/>
</dbReference>
<organism evidence="1">
    <name type="scientific">marine sediment metagenome</name>
    <dbReference type="NCBI Taxonomy" id="412755"/>
    <lineage>
        <taxon>unclassified sequences</taxon>
        <taxon>metagenomes</taxon>
        <taxon>ecological metagenomes</taxon>
    </lineage>
</organism>
<feature type="non-terminal residue" evidence="1">
    <location>
        <position position="1"/>
    </location>
</feature>
<sequence>PRVLVADIQPVLAECANSVNYPPYSDPNANGVGILIRSRWIKARVEDGEWVLIPAPFITLLPCDSNSIASVAETAWPYTISYHVPAESEEIGVIDAELSIVDPNEGFSRTIDINVHEVGQCPNRDGWLWRSDYLLPLAGATQGPSLTRVGDVIVAWLPPGHKFKVEPAASAGAIYVLATSWLAGSIALDLNGDGVVNFLDYGVLWGMLR</sequence>
<accession>A0A0F9G673</accession>
<name>A0A0F9G673_9ZZZZ</name>
<evidence type="ECO:0000313" key="1">
    <source>
        <dbReference type="EMBL" id="KKL85951.1"/>
    </source>
</evidence>
<reference evidence="1" key="1">
    <citation type="journal article" date="2015" name="Nature">
        <title>Complex archaea that bridge the gap between prokaryotes and eukaryotes.</title>
        <authorList>
            <person name="Spang A."/>
            <person name="Saw J.H."/>
            <person name="Jorgensen S.L."/>
            <person name="Zaremba-Niedzwiedzka K."/>
            <person name="Martijn J."/>
            <person name="Lind A.E."/>
            <person name="van Eijk R."/>
            <person name="Schleper C."/>
            <person name="Guy L."/>
            <person name="Ettema T.J."/>
        </authorList>
    </citation>
    <scope>NUCLEOTIDE SEQUENCE</scope>
</reference>
<dbReference type="InterPro" id="IPR018247">
    <property type="entry name" value="EF_Hand_1_Ca_BS"/>
</dbReference>
<dbReference type="EMBL" id="LAZR01021257">
    <property type="protein sequence ID" value="KKL85951.1"/>
    <property type="molecule type" value="Genomic_DNA"/>
</dbReference>
<comment type="caution">
    <text evidence="1">The sequence shown here is derived from an EMBL/GenBank/DDBJ whole genome shotgun (WGS) entry which is preliminary data.</text>
</comment>
<protein>
    <submittedName>
        <fullName evidence="1">Uncharacterized protein</fullName>
    </submittedName>
</protein>
<dbReference type="AlphaFoldDB" id="A0A0F9G673"/>
<gene>
    <name evidence="1" type="ORF">LCGC14_1949650</name>
</gene>
<proteinExistence type="predicted"/>